<keyword evidence="3" id="KW-1185">Reference proteome</keyword>
<feature type="region of interest" description="Disordered" evidence="1">
    <location>
        <begin position="1"/>
        <end position="30"/>
    </location>
</feature>
<gene>
    <name evidence="2" type="ORF">B1A74_06910</name>
</gene>
<reference evidence="2 3" key="1">
    <citation type="submission" date="2017-02" db="EMBL/GenBank/DDBJ databases">
        <title>Genomic diversity within the haloalkaliphilic genus Thioalkalivibrio.</title>
        <authorList>
            <person name="Ahn A.-C."/>
            <person name="Meier-Kolthoff J."/>
            <person name="Overmars L."/>
            <person name="Richter M."/>
            <person name="Woyke T."/>
            <person name="Sorokin D.Y."/>
            <person name="Muyzer G."/>
        </authorList>
    </citation>
    <scope>NUCLEOTIDE SEQUENCE [LARGE SCALE GENOMIC DNA]</scope>
    <source>
        <strain evidence="2 3">HL17</strain>
    </source>
</reference>
<dbReference type="Proteomes" id="UP000189177">
    <property type="component" value="Unassembled WGS sequence"/>
</dbReference>
<sequence>MEKGPLAGPFFMDMTGQDENLEGSAERSGATHTRGLFCGMSGLLRASVVYSQSQVSSEEKPCPYPRIRIPRSLSIPVPARWKGPMPGT</sequence>
<accession>A0A1V2ZZF6</accession>
<evidence type="ECO:0000313" key="3">
    <source>
        <dbReference type="Proteomes" id="UP000189177"/>
    </source>
</evidence>
<protein>
    <submittedName>
        <fullName evidence="2">Uncharacterized protein</fullName>
    </submittedName>
</protein>
<proteinExistence type="predicted"/>
<evidence type="ECO:0000256" key="1">
    <source>
        <dbReference type="SAM" id="MobiDB-lite"/>
    </source>
</evidence>
<organism evidence="2 3">
    <name type="scientific">Thioalkalivibrio halophilus</name>
    <dbReference type="NCBI Taxonomy" id="252474"/>
    <lineage>
        <taxon>Bacteria</taxon>
        <taxon>Pseudomonadati</taxon>
        <taxon>Pseudomonadota</taxon>
        <taxon>Gammaproteobacteria</taxon>
        <taxon>Chromatiales</taxon>
        <taxon>Ectothiorhodospiraceae</taxon>
        <taxon>Thioalkalivibrio</taxon>
    </lineage>
</organism>
<dbReference type="EMBL" id="MUZR01000021">
    <property type="protein sequence ID" value="OOC10223.1"/>
    <property type="molecule type" value="Genomic_DNA"/>
</dbReference>
<dbReference type="AlphaFoldDB" id="A0A1V2ZZF6"/>
<evidence type="ECO:0000313" key="2">
    <source>
        <dbReference type="EMBL" id="OOC10223.1"/>
    </source>
</evidence>
<name>A0A1V2ZZF6_9GAMM</name>
<comment type="caution">
    <text evidence="2">The sequence shown here is derived from an EMBL/GenBank/DDBJ whole genome shotgun (WGS) entry which is preliminary data.</text>
</comment>
<dbReference type="STRING" id="252474.B1A74_06910"/>